<dbReference type="RefSeq" id="WP_068865791.1">
    <property type="nucleotide sequence ID" value="NZ_LZYB01000009.1"/>
</dbReference>
<dbReference type="Proteomes" id="UP000092484">
    <property type="component" value="Unassembled WGS sequence"/>
</dbReference>
<dbReference type="PATRIC" id="fig|1300349.4.peg.2755"/>
<protein>
    <submittedName>
        <fullName evidence="1">DUF4197 domain-containing protein</fullName>
    </submittedName>
</protein>
<dbReference type="STRING" id="1300349.I603_2767"/>
<reference evidence="1 2" key="1">
    <citation type="submission" date="2016-06" db="EMBL/GenBank/DDBJ databases">
        <title>Genome sequence of Porphyrobacter dokdonensis DSW-74.</title>
        <authorList>
            <person name="Kim J.F."/>
            <person name="Song J.Y."/>
        </authorList>
    </citation>
    <scope>NUCLEOTIDE SEQUENCE [LARGE SCALE GENOMIC DNA]</scope>
    <source>
        <strain evidence="1 2">DSW-74</strain>
    </source>
</reference>
<comment type="caution">
    <text evidence="1">The sequence shown here is derived from an EMBL/GenBank/DDBJ whole genome shotgun (WGS) entry which is preliminary data.</text>
</comment>
<dbReference type="EMBL" id="LZYB01000009">
    <property type="protein sequence ID" value="OBV09871.1"/>
    <property type="molecule type" value="Genomic_DNA"/>
</dbReference>
<sequence length="245" mass="25332">MAWQGDFSDRRAVLASLGAVSLGMIWTSSAGAQSLGGLRLGGRGKGGGLSALLGTATDSALDKLAQPGAFYGDEEVRIGLPIPGLSGGRGRGGLGGLLGSVVGAGSQLGLLDGLTRGINDAAGVAAGEAKPIFREAIDGLSFSDAPDIIRQDDGGTQYLRRSADDRLHSRLEPLIDSALGDAGIHREVDKLGQQHAFIREAGLNRESINRSVTDQGLDGIFTYIGREERDFRKNPLGGLGNLLGN</sequence>
<dbReference type="Pfam" id="PF13852">
    <property type="entry name" value="DUF4197"/>
    <property type="match status" value="1"/>
</dbReference>
<keyword evidence="2" id="KW-1185">Reference proteome</keyword>
<accession>A0A1A7BDP0</accession>
<organism evidence="1 2">
    <name type="scientific">Erythrobacter dokdonensis DSW-74</name>
    <dbReference type="NCBI Taxonomy" id="1300349"/>
    <lineage>
        <taxon>Bacteria</taxon>
        <taxon>Pseudomonadati</taxon>
        <taxon>Pseudomonadota</taxon>
        <taxon>Alphaproteobacteria</taxon>
        <taxon>Sphingomonadales</taxon>
        <taxon>Erythrobacteraceae</taxon>
        <taxon>Erythrobacter/Porphyrobacter group</taxon>
        <taxon>Erythrobacter</taxon>
    </lineage>
</organism>
<proteinExistence type="predicted"/>
<dbReference type="AlphaFoldDB" id="A0A1A7BDP0"/>
<evidence type="ECO:0000313" key="2">
    <source>
        <dbReference type="Proteomes" id="UP000092484"/>
    </source>
</evidence>
<dbReference type="InterPro" id="IPR025245">
    <property type="entry name" value="DUF4197"/>
</dbReference>
<name>A0A1A7BDP0_9SPHN</name>
<evidence type="ECO:0000313" key="1">
    <source>
        <dbReference type="EMBL" id="OBV09871.1"/>
    </source>
</evidence>
<gene>
    <name evidence="1" type="ORF">I603_2767</name>
</gene>